<gene>
    <name evidence="1" type="ORF">SAMN05444267_100736</name>
</gene>
<dbReference type="EMBL" id="FRAV01000007">
    <property type="protein sequence ID" value="SHK72382.1"/>
    <property type="molecule type" value="Genomic_DNA"/>
</dbReference>
<protein>
    <submittedName>
        <fullName evidence="1">Uncharacterized protein</fullName>
    </submittedName>
</protein>
<dbReference type="AlphaFoldDB" id="A0A1M6UT53"/>
<sequence length="34" mass="4113">MISYIMLLNLLLFLKGRKHSMNKEKQLQHENIDL</sequence>
<dbReference type="Proteomes" id="UP000184364">
    <property type="component" value="Unassembled WGS sequence"/>
</dbReference>
<dbReference type="STRING" id="1302687.SAMN05444267_100736"/>
<organism evidence="1 2">
    <name type="scientific">Chryseobacterium polytrichastri</name>
    <dbReference type="NCBI Taxonomy" id="1302687"/>
    <lineage>
        <taxon>Bacteria</taxon>
        <taxon>Pseudomonadati</taxon>
        <taxon>Bacteroidota</taxon>
        <taxon>Flavobacteriia</taxon>
        <taxon>Flavobacteriales</taxon>
        <taxon>Weeksellaceae</taxon>
        <taxon>Chryseobacterium group</taxon>
        <taxon>Chryseobacterium</taxon>
    </lineage>
</organism>
<reference evidence="2" key="1">
    <citation type="submission" date="2016-11" db="EMBL/GenBank/DDBJ databases">
        <authorList>
            <person name="Varghese N."/>
            <person name="Submissions S."/>
        </authorList>
    </citation>
    <scope>NUCLEOTIDE SEQUENCE [LARGE SCALE GENOMIC DNA]</scope>
    <source>
        <strain evidence="2">DSM 26899</strain>
    </source>
</reference>
<proteinExistence type="predicted"/>
<evidence type="ECO:0000313" key="1">
    <source>
        <dbReference type="EMBL" id="SHK72382.1"/>
    </source>
</evidence>
<name>A0A1M6UT53_9FLAO</name>
<evidence type="ECO:0000313" key="2">
    <source>
        <dbReference type="Proteomes" id="UP000184364"/>
    </source>
</evidence>
<accession>A0A1M6UT53</accession>
<keyword evidence="2" id="KW-1185">Reference proteome</keyword>